<dbReference type="InterPro" id="IPR001387">
    <property type="entry name" value="Cro/C1-type_HTH"/>
</dbReference>
<comment type="caution">
    <text evidence="5">The sequence shown here is derived from an EMBL/GenBank/DDBJ whole genome shotgun (WGS) entry which is preliminary data.</text>
</comment>
<evidence type="ECO:0000256" key="1">
    <source>
        <dbReference type="ARBA" id="ARBA00023015"/>
    </source>
</evidence>
<keyword evidence="6" id="KW-1185">Reference proteome</keyword>
<evidence type="ECO:0000313" key="6">
    <source>
        <dbReference type="Proteomes" id="UP001204615"/>
    </source>
</evidence>
<dbReference type="EMBL" id="JAMZEK010000003">
    <property type="protein sequence ID" value="MCP1375159.1"/>
    <property type="molecule type" value="Genomic_DNA"/>
</dbReference>
<dbReference type="CDD" id="cd00093">
    <property type="entry name" value="HTH_XRE"/>
    <property type="match status" value="1"/>
</dbReference>
<keyword evidence="1" id="KW-0805">Transcription regulation</keyword>
<reference evidence="5 6" key="1">
    <citation type="submission" date="2022-06" db="EMBL/GenBank/DDBJ databases">
        <title>Dyella sp. Sa strain:Sa Genome sequencing.</title>
        <authorList>
            <person name="Park S."/>
        </authorList>
    </citation>
    <scope>NUCLEOTIDE SEQUENCE [LARGE SCALE GENOMIC DNA]</scope>
    <source>
        <strain evidence="5 6">Sa</strain>
    </source>
</reference>
<protein>
    <submittedName>
        <fullName evidence="5">Helix-turn-helix domain-containing protein</fullName>
    </submittedName>
</protein>
<evidence type="ECO:0000256" key="3">
    <source>
        <dbReference type="ARBA" id="ARBA00023163"/>
    </source>
</evidence>
<dbReference type="RefSeq" id="WP_253567426.1">
    <property type="nucleotide sequence ID" value="NZ_JAMZEK010000003.1"/>
</dbReference>
<organism evidence="5 6">
    <name type="scientific">Dyella lutea</name>
    <dbReference type="NCBI Taxonomy" id="2950441"/>
    <lineage>
        <taxon>Bacteria</taxon>
        <taxon>Pseudomonadati</taxon>
        <taxon>Pseudomonadota</taxon>
        <taxon>Gammaproteobacteria</taxon>
        <taxon>Lysobacterales</taxon>
        <taxon>Rhodanobacteraceae</taxon>
        <taxon>Dyella</taxon>
    </lineage>
</organism>
<dbReference type="Proteomes" id="UP001204615">
    <property type="component" value="Unassembled WGS sequence"/>
</dbReference>
<dbReference type="Pfam" id="PF01381">
    <property type="entry name" value="HTH_3"/>
    <property type="match status" value="1"/>
</dbReference>
<dbReference type="InterPro" id="IPR050807">
    <property type="entry name" value="TransReg_Diox_bact_type"/>
</dbReference>
<evidence type="ECO:0000313" key="5">
    <source>
        <dbReference type="EMBL" id="MCP1375159.1"/>
    </source>
</evidence>
<name>A0ABT1FCT7_9GAMM</name>
<dbReference type="PROSITE" id="PS50943">
    <property type="entry name" value="HTH_CROC1"/>
    <property type="match status" value="1"/>
</dbReference>
<dbReference type="PANTHER" id="PTHR46797">
    <property type="entry name" value="HTH-TYPE TRANSCRIPTIONAL REGULATOR"/>
    <property type="match status" value="1"/>
</dbReference>
<dbReference type="PANTHER" id="PTHR46797:SF23">
    <property type="entry name" value="HTH-TYPE TRANSCRIPTIONAL REGULATOR SUTR"/>
    <property type="match status" value="1"/>
</dbReference>
<dbReference type="SUPFAM" id="SSF47413">
    <property type="entry name" value="lambda repressor-like DNA-binding domains"/>
    <property type="match status" value="1"/>
</dbReference>
<dbReference type="InterPro" id="IPR010982">
    <property type="entry name" value="Lambda_DNA-bd_dom_sf"/>
</dbReference>
<accession>A0ABT1FCT7</accession>
<dbReference type="Gene3D" id="1.10.260.40">
    <property type="entry name" value="lambda repressor-like DNA-binding domains"/>
    <property type="match status" value="1"/>
</dbReference>
<dbReference type="SMART" id="SM00530">
    <property type="entry name" value="HTH_XRE"/>
    <property type="match status" value="1"/>
</dbReference>
<proteinExistence type="predicted"/>
<keyword evidence="3" id="KW-0804">Transcription</keyword>
<gene>
    <name evidence="5" type="ORF">NC595_14005</name>
</gene>
<evidence type="ECO:0000259" key="4">
    <source>
        <dbReference type="PROSITE" id="PS50943"/>
    </source>
</evidence>
<keyword evidence="2" id="KW-0238">DNA-binding</keyword>
<sequence length="74" mass="8276">MTTPISLAVKLGQSLRAQRRAIGLSQDDFADRIHMHRAYYSAIERGEKNITLTTLQRVAQGFGVNMSSLLKNLD</sequence>
<feature type="domain" description="HTH cro/C1-type" evidence="4">
    <location>
        <begin position="15"/>
        <end position="69"/>
    </location>
</feature>
<evidence type="ECO:0000256" key="2">
    <source>
        <dbReference type="ARBA" id="ARBA00023125"/>
    </source>
</evidence>